<reference evidence="2 3" key="1">
    <citation type="submission" date="2017-04" db="EMBL/GenBank/DDBJ databases">
        <authorList>
            <person name="Afonso C.L."/>
            <person name="Miller P.J."/>
            <person name="Scott M.A."/>
            <person name="Spackman E."/>
            <person name="Goraichik I."/>
            <person name="Dimitrov K.M."/>
            <person name="Suarez D.L."/>
            <person name="Swayne D.E."/>
        </authorList>
    </citation>
    <scope>NUCLEOTIDE SEQUENCE [LARGE SCALE GENOMIC DNA]</scope>
    <source>
        <strain evidence="2 3">KR-140</strain>
    </source>
</reference>
<dbReference type="Proteomes" id="UP000192582">
    <property type="component" value="Unassembled WGS sequence"/>
</dbReference>
<feature type="chain" id="PRO_5012144938" evidence="1">
    <location>
        <begin position="20"/>
        <end position="171"/>
    </location>
</feature>
<sequence>MKSLPFLTLALAVLSGASAARLPTNLKPFEADQVCVGRAEVVVRGKADGKLTQMTQDTLTKLAASMRLNPDGESYTACPAWLSFRVEAGNTADGGLVYSAILSLVTPKVQTKAVENLKSESFDYDGGFEYVTLWSDTGYNTATNLDNLGFKLRAEVVSQMDDFSADWKKVR</sequence>
<dbReference type="RefSeq" id="WP_084051363.1">
    <property type="nucleotide sequence ID" value="NZ_FWWU01000011.1"/>
</dbReference>
<evidence type="ECO:0000313" key="2">
    <source>
        <dbReference type="EMBL" id="SMB97547.1"/>
    </source>
</evidence>
<name>A0A1W1VVZ9_9DEIO</name>
<evidence type="ECO:0000313" key="3">
    <source>
        <dbReference type="Proteomes" id="UP000192582"/>
    </source>
</evidence>
<organism evidence="2 3">
    <name type="scientific">Deinococcus hopiensis KR-140</name>
    <dbReference type="NCBI Taxonomy" id="695939"/>
    <lineage>
        <taxon>Bacteria</taxon>
        <taxon>Thermotogati</taxon>
        <taxon>Deinococcota</taxon>
        <taxon>Deinococci</taxon>
        <taxon>Deinococcales</taxon>
        <taxon>Deinococcaceae</taxon>
        <taxon>Deinococcus</taxon>
    </lineage>
</organism>
<protein>
    <submittedName>
        <fullName evidence="2">Uncharacterized protein</fullName>
    </submittedName>
</protein>
<dbReference type="EMBL" id="FWWU01000011">
    <property type="protein sequence ID" value="SMB97547.1"/>
    <property type="molecule type" value="Genomic_DNA"/>
</dbReference>
<accession>A0A1W1VVZ9</accession>
<dbReference type="AlphaFoldDB" id="A0A1W1VVZ9"/>
<evidence type="ECO:0000256" key="1">
    <source>
        <dbReference type="SAM" id="SignalP"/>
    </source>
</evidence>
<keyword evidence="1" id="KW-0732">Signal</keyword>
<feature type="signal peptide" evidence="1">
    <location>
        <begin position="1"/>
        <end position="19"/>
    </location>
</feature>
<gene>
    <name evidence="2" type="ORF">SAMN00790413_06043</name>
</gene>
<dbReference type="OrthoDB" id="69297at2"/>
<keyword evidence="3" id="KW-1185">Reference proteome</keyword>
<proteinExistence type="predicted"/>